<dbReference type="PROSITE" id="PS00383">
    <property type="entry name" value="TYR_PHOSPHATASE_1"/>
    <property type="match status" value="1"/>
</dbReference>
<keyword evidence="5" id="KW-1185">Reference proteome</keyword>
<sequence length="294" mass="31247">MAGALVGAAVGDALAAPFAGAPPGEFSRRFPVPARGSRTEMCGADPGRFTSAFTRTLEALIDEEFTFPDQLCGALAGEPVEPVGSDFADVLRRAIDGQRDAMTAGALAGAVFGMAGIPMRWSSVVHGEAAGRSWRLDDLQELAATLDGHPTPPYDPGHIPRLGPTEVLPGIWAGNLDGARYSDSSFAVISLCRLGEPFGHQVQRMAYLADNDHNTELDVVLEDVLADMAALRAEGRRILVHCHGGASRTGLVLRAWLRRTEGLSTDEATEVVAGRWPYLGLWNASFTAALERLA</sequence>
<dbReference type="RefSeq" id="WP_366488488.1">
    <property type="nucleotide sequence ID" value="NZ_JACBZT010000001.1"/>
</dbReference>
<dbReference type="SUPFAM" id="SSF101478">
    <property type="entry name" value="ADP-ribosylglycohydrolase"/>
    <property type="match status" value="2"/>
</dbReference>
<protein>
    <recommendedName>
        <fullName evidence="3">Tyrosine specific protein phosphatases domain-containing protein</fullName>
    </recommendedName>
</protein>
<dbReference type="InterPro" id="IPR029021">
    <property type="entry name" value="Prot-tyrosine_phosphatase-like"/>
</dbReference>
<evidence type="ECO:0000256" key="1">
    <source>
        <dbReference type="ARBA" id="ARBA00022801"/>
    </source>
</evidence>
<evidence type="ECO:0000313" key="4">
    <source>
        <dbReference type="EMBL" id="NYJ03855.1"/>
    </source>
</evidence>
<dbReference type="InterPro" id="IPR000340">
    <property type="entry name" value="Dual-sp_phosphatase_cat-dom"/>
</dbReference>
<dbReference type="Gene3D" id="3.90.190.10">
    <property type="entry name" value="Protein tyrosine phosphatase superfamily"/>
    <property type="match status" value="1"/>
</dbReference>
<dbReference type="EMBL" id="JACBZT010000001">
    <property type="protein sequence ID" value="NYJ03855.1"/>
    <property type="molecule type" value="Genomic_DNA"/>
</dbReference>
<keyword evidence="1" id="KW-0378">Hydrolase</keyword>
<keyword evidence="2" id="KW-0904">Protein phosphatase</keyword>
<dbReference type="PROSITE" id="PS50056">
    <property type="entry name" value="TYR_PHOSPHATASE_2"/>
    <property type="match status" value="1"/>
</dbReference>
<dbReference type="InterPro" id="IPR000387">
    <property type="entry name" value="Tyr_Pase_dom"/>
</dbReference>
<dbReference type="Pfam" id="PF00782">
    <property type="entry name" value="DSPc"/>
    <property type="match status" value="1"/>
</dbReference>
<proteinExistence type="predicted"/>
<organism evidence="4 5">
    <name type="scientific">Petropleomorpha daqingensis</name>
    <dbReference type="NCBI Taxonomy" id="2026353"/>
    <lineage>
        <taxon>Bacteria</taxon>
        <taxon>Bacillati</taxon>
        <taxon>Actinomycetota</taxon>
        <taxon>Actinomycetes</taxon>
        <taxon>Geodermatophilales</taxon>
        <taxon>Geodermatophilaceae</taxon>
        <taxon>Petropleomorpha</taxon>
    </lineage>
</organism>
<gene>
    <name evidence="4" type="ORF">GGQ55_000133</name>
</gene>
<dbReference type="AlphaFoldDB" id="A0A853C7M8"/>
<dbReference type="InterPro" id="IPR016130">
    <property type="entry name" value="Tyr_Pase_AS"/>
</dbReference>
<reference evidence="4 5" key="1">
    <citation type="submission" date="2020-07" db="EMBL/GenBank/DDBJ databases">
        <title>Sequencing the genomes of 1000 actinobacteria strains.</title>
        <authorList>
            <person name="Klenk H.-P."/>
        </authorList>
    </citation>
    <scope>NUCLEOTIDE SEQUENCE [LARGE SCALE GENOMIC DNA]</scope>
    <source>
        <strain evidence="4 5">DSM 104001</strain>
    </source>
</reference>
<feature type="domain" description="Tyrosine specific protein phosphatases" evidence="3">
    <location>
        <begin position="222"/>
        <end position="272"/>
    </location>
</feature>
<accession>A0A853C7M8</accession>
<dbReference type="SUPFAM" id="SSF52799">
    <property type="entry name" value="(Phosphotyrosine protein) phosphatases II"/>
    <property type="match status" value="1"/>
</dbReference>
<comment type="caution">
    <text evidence="4">The sequence shown here is derived from an EMBL/GenBank/DDBJ whole genome shotgun (WGS) entry which is preliminary data.</text>
</comment>
<dbReference type="InterPro" id="IPR036705">
    <property type="entry name" value="Ribosyl_crysJ1_sf"/>
</dbReference>
<dbReference type="Proteomes" id="UP000541969">
    <property type="component" value="Unassembled WGS sequence"/>
</dbReference>
<evidence type="ECO:0000313" key="5">
    <source>
        <dbReference type="Proteomes" id="UP000541969"/>
    </source>
</evidence>
<evidence type="ECO:0000256" key="2">
    <source>
        <dbReference type="ARBA" id="ARBA00022912"/>
    </source>
</evidence>
<name>A0A853C7M8_9ACTN</name>
<dbReference type="SMART" id="SM00195">
    <property type="entry name" value="DSPc"/>
    <property type="match status" value="1"/>
</dbReference>
<evidence type="ECO:0000259" key="3">
    <source>
        <dbReference type="PROSITE" id="PS50056"/>
    </source>
</evidence>
<dbReference type="GO" id="GO:0004721">
    <property type="term" value="F:phosphoprotein phosphatase activity"/>
    <property type="evidence" value="ECO:0007669"/>
    <property type="project" value="UniProtKB-KW"/>
</dbReference>
<dbReference type="Gene3D" id="1.10.4080.10">
    <property type="entry name" value="ADP-ribosylation/Crystallin J1"/>
    <property type="match status" value="1"/>
</dbReference>
<dbReference type="CDD" id="cd14498">
    <property type="entry name" value="DSP"/>
    <property type="match status" value="1"/>
</dbReference>
<dbReference type="InterPro" id="IPR020422">
    <property type="entry name" value="TYR_PHOSPHATASE_DUAL_dom"/>
</dbReference>